<keyword evidence="1" id="KW-0732">Signal</keyword>
<keyword evidence="2" id="KW-0645">Protease</keyword>
<proteinExistence type="predicted"/>
<dbReference type="OrthoDB" id="1223654at2"/>
<evidence type="ECO:0000313" key="2">
    <source>
        <dbReference type="EMBL" id="RXR32564.1"/>
    </source>
</evidence>
<dbReference type="SUPFAM" id="SSF49464">
    <property type="entry name" value="Carboxypeptidase regulatory domain-like"/>
    <property type="match status" value="1"/>
</dbReference>
<dbReference type="AlphaFoldDB" id="A0A4Q1KTY9"/>
<sequence length="341" mass="39359">MKNLFLQIFIFSMITPLLAQTINGKIVDENNSPLYGVSVYFDGTTIGTTTDNDGLFELKLQSVPNATLVISYIGYESIYLNTVQSPIEIKLKPSSIVLKEVILEPIPFSRKEMLAVFREQFLGRTKGGKNCVILNENAIQFSYESKNFKLAAFSDEKITIRNNYLGYNIEVDLVDFYVLYNKRTLSNDYLRGSYFAVTSFFREIEEINKSYDKNRVASYLGSFKHFFKNLIENKWGKKEFILFDGNFATDANLHFEISDVNNMKLIKVKPKAITTNIETKSKFFRSFNVLYNNKEQSKIIFKTSEFYVDAFGNHTHIDQIDFSGEISKKRFGDMLPLDFEP</sequence>
<feature type="chain" id="PRO_5020389759" evidence="1">
    <location>
        <begin position="20"/>
        <end position="341"/>
    </location>
</feature>
<name>A0A4Q1KTY9_9FLAO</name>
<dbReference type="Pfam" id="PF13715">
    <property type="entry name" value="CarbopepD_reg_2"/>
    <property type="match status" value="1"/>
</dbReference>
<evidence type="ECO:0000256" key="1">
    <source>
        <dbReference type="SAM" id="SignalP"/>
    </source>
</evidence>
<dbReference type="GO" id="GO:0004180">
    <property type="term" value="F:carboxypeptidase activity"/>
    <property type="evidence" value="ECO:0007669"/>
    <property type="project" value="UniProtKB-KW"/>
</dbReference>
<keyword evidence="3" id="KW-1185">Reference proteome</keyword>
<dbReference type="EMBL" id="SBKQ01000006">
    <property type="protein sequence ID" value="RXR32564.1"/>
    <property type="molecule type" value="Genomic_DNA"/>
</dbReference>
<dbReference type="Gene3D" id="2.60.40.1120">
    <property type="entry name" value="Carboxypeptidase-like, regulatory domain"/>
    <property type="match status" value="1"/>
</dbReference>
<feature type="signal peptide" evidence="1">
    <location>
        <begin position="1"/>
        <end position="19"/>
    </location>
</feature>
<comment type="caution">
    <text evidence="2">The sequence shown here is derived from an EMBL/GenBank/DDBJ whole genome shotgun (WGS) entry which is preliminary data.</text>
</comment>
<organism evidence="2 3">
    <name type="scientific">Flavobacterium piscinae</name>
    <dbReference type="NCBI Taxonomy" id="2506424"/>
    <lineage>
        <taxon>Bacteria</taxon>
        <taxon>Pseudomonadati</taxon>
        <taxon>Bacteroidota</taxon>
        <taxon>Flavobacteriia</taxon>
        <taxon>Flavobacteriales</taxon>
        <taxon>Flavobacteriaceae</taxon>
        <taxon>Flavobacterium</taxon>
    </lineage>
</organism>
<accession>A0A4Q1KTY9</accession>
<dbReference type="InterPro" id="IPR008969">
    <property type="entry name" value="CarboxyPept-like_regulatory"/>
</dbReference>
<keyword evidence="2" id="KW-0121">Carboxypeptidase</keyword>
<reference evidence="3" key="1">
    <citation type="submission" date="2019-01" db="EMBL/GenBank/DDBJ databases">
        <title>Cytophagaceae bacterium strain CAR-16.</title>
        <authorList>
            <person name="Chen W.-M."/>
        </authorList>
    </citation>
    <scope>NUCLEOTIDE SEQUENCE [LARGE SCALE GENOMIC DNA]</scope>
    <source>
        <strain evidence="3">ICH-30</strain>
    </source>
</reference>
<protein>
    <submittedName>
        <fullName evidence="2">Carboxypeptidase-like regulatory domain-containing protein</fullName>
    </submittedName>
</protein>
<dbReference type="Proteomes" id="UP000289734">
    <property type="component" value="Unassembled WGS sequence"/>
</dbReference>
<gene>
    <name evidence="2" type="ORF">EQG68_06985</name>
</gene>
<evidence type="ECO:0000313" key="3">
    <source>
        <dbReference type="Proteomes" id="UP000289734"/>
    </source>
</evidence>
<keyword evidence="2" id="KW-0378">Hydrolase</keyword>